<evidence type="ECO:0000313" key="2">
    <source>
        <dbReference type="RefSeq" id="XP_026682046.1"/>
    </source>
</evidence>
<protein>
    <submittedName>
        <fullName evidence="2">Uncharacterized protein LOC113465348</fullName>
    </submittedName>
</protein>
<dbReference type="KEGG" id="dci:113465348"/>
<reference evidence="2" key="1">
    <citation type="submission" date="2025-08" db="UniProtKB">
        <authorList>
            <consortium name="RefSeq"/>
        </authorList>
    </citation>
    <scope>IDENTIFICATION</scope>
</reference>
<dbReference type="Proteomes" id="UP000079169">
    <property type="component" value="Unplaced"/>
</dbReference>
<proteinExistence type="predicted"/>
<gene>
    <name evidence="2" type="primary">LOC113465348</name>
</gene>
<dbReference type="PaxDb" id="121845-A0A3Q0J0T4"/>
<dbReference type="RefSeq" id="XP_026682046.1">
    <property type="nucleotide sequence ID" value="XM_026826245.1"/>
</dbReference>
<sequence>MEKLSKKNHTFWSAACKVLSLKPNYQLTSAEQNSFKKLLNNVPTCHHMCIPSEPNEEPEYQAFNIWMFGQLLHITIRPEYKSIHASAIDCHDALLNLLQENNVKIFECILKCYLLALEATTYYARVKGFAVTSFNIWMFGQLLHITIRPEYKSIHASAIDCHDALLNLLQENNVKIFECILKCYLLALEDLISTNADLKQNKPVFKQCDWFKSDPVPSLSNVIQFKQVLFPLSSQFDVDLLLPFILNNVILPHTDYILGSTLVNTLYSIVFKTTLLHITCSVSSSFKLVELLVQMPHSSQTIGLLATSAIKSVILNCNNSKEHRTHCLRLLRTLWLERFDIQTCLDTAYFMLNQDFDCKEQNELCELIAQMQECIPCDDVDLGIRLNLVVSNLNKSGLE</sequence>
<dbReference type="AlphaFoldDB" id="A0A3Q0J0T4"/>
<name>A0A3Q0J0T4_DIACI</name>
<evidence type="ECO:0000313" key="1">
    <source>
        <dbReference type="Proteomes" id="UP000079169"/>
    </source>
</evidence>
<keyword evidence="1" id="KW-1185">Reference proteome</keyword>
<accession>A0A3Q0J0T4</accession>
<organism evidence="1 2">
    <name type="scientific">Diaphorina citri</name>
    <name type="common">Asian citrus psyllid</name>
    <dbReference type="NCBI Taxonomy" id="121845"/>
    <lineage>
        <taxon>Eukaryota</taxon>
        <taxon>Metazoa</taxon>
        <taxon>Ecdysozoa</taxon>
        <taxon>Arthropoda</taxon>
        <taxon>Hexapoda</taxon>
        <taxon>Insecta</taxon>
        <taxon>Pterygota</taxon>
        <taxon>Neoptera</taxon>
        <taxon>Paraneoptera</taxon>
        <taxon>Hemiptera</taxon>
        <taxon>Sternorrhyncha</taxon>
        <taxon>Psylloidea</taxon>
        <taxon>Psyllidae</taxon>
        <taxon>Diaphorininae</taxon>
        <taxon>Diaphorina</taxon>
    </lineage>
</organism>
<dbReference type="GeneID" id="113465348"/>